<proteinExistence type="predicted"/>
<comment type="caution">
    <text evidence="2">The sequence shown here is derived from an EMBL/GenBank/DDBJ whole genome shotgun (WGS) entry which is preliminary data.</text>
</comment>
<keyword evidence="3" id="KW-1185">Reference proteome</keyword>
<protein>
    <submittedName>
        <fullName evidence="2">Uncharacterized protein</fullName>
    </submittedName>
</protein>
<evidence type="ECO:0000256" key="1">
    <source>
        <dbReference type="SAM" id="MobiDB-lite"/>
    </source>
</evidence>
<reference evidence="2" key="1">
    <citation type="journal article" date="2020" name="Cell">
        <title>Large-Scale Comparative Analyses of Tick Genomes Elucidate Their Genetic Diversity and Vector Capacities.</title>
        <authorList>
            <consortium name="Tick Genome and Microbiome Consortium (TIGMIC)"/>
            <person name="Jia N."/>
            <person name="Wang J."/>
            <person name="Shi W."/>
            <person name="Du L."/>
            <person name="Sun Y."/>
            <person name="Zhan W."/>
            <person name="Jiang J.F."/>
            <person name="Wang Q."/>
            <person name="Zhang B."/>
            <person name="Ji P."/>
            <person name="Bell-Sakyi L."/>
            <person name="Cui X.M."/>
            <person name="Yuan T.T."/>
            <person name="Jiang B.G."/>
            <person name="Yang W.F."/>
            <person name="Lam T.T."/>
            <person name="Chang Q.C."/>
            <person name="Ding S.J."/>
            <person name="Wang X.J."/>
            <person name="Zhu J.G."/>
            <person name="Ruan X.D."/>
            <person name="Zhao L."/>
            <person name="Wei J.T."/>
            <person name="Ye R.Z."/>
            <person name="Que T.C."/>
            <person name="Du C.H."/>
            <person name="Zhou Y.H."/>
            <person name="Cheng J.X."/>
            <person name="Dai P.F."/>
            <person name="Guo W.B."/>
            <person name="Han X.H."/>
            <person name="Huang E.J."/>
            <person name="Li L.F."/>
            <person name="Wei W."/>
            <person name="Gao Y.C."/>
            <person name="Liu J.Z."/>
            <person name="Shao H.Z."/>
            <person name="Wang X."/>
            <person name="Wang C.C."/>
            <person name="Yang T.C."/>
            <person name="Huo Q.B."/>
            <person name="Li W."/>
            <person name="Chen H.Y."/>
            <person name="Chen S.E."/>
            <person name="Zhou L.G."/>
            <person name="Ni X.B."/>
            <person name="Tian J.H."/>
            <person name="Sheng Y."/>
            <person name="Liu T."/>
            <person name="Pan Y.S."/>
            <person name="Xia L.Y."/>
            <person name="Li J."/>
            <person name="Zhao F."/>
            <person name="Cao W.C."/>
        </authorList>
    </citation>
    <scope>NUCLEOTIDE SEQUENCE</scope>
    <source>
        <strain evidence="2">Rmic-2018</strain>
    </source>
</reference>
<feature type="compositionally biased region" description="Basic residues" evidence="1">
    <location>
        <begin position="156"/>
        <end position="165"/>
    </location>
</feature>
<name>A0A9J6EQ28_RHIMP</name>
<sequence>MRTSEATHFLERPVPGCMDRGMHGLIDNPLPFFFHSGVSTPNTGGSVLCPISEMRTPTFCSTKLHKLLSHPRFATLHQNADPAAYFSQQMKLGAPYLRGTSPVYQSQCQGPLSAPEPLTSLLEAEGRSQQGPSYKCVQLSERPSHSSFRASSFGKSLRHLTKARRPANSLSLDGGPEHPATSTLP</sequence>
<evidence type="ECO:0000313" key="3">
    <source>
        <dbReference type="Proteomes" id="UP000821866"/>
    </source>
</evidence>
<gene>
    <name evidence="2" type="ORF">HPB51_000686</name>
</gene>
<dbReference type="Proteomes" id="UP000821866">
    <property type="component" value="Chromosome 10"/>
</dbReference>
<reference evidence="2" key="2">
    <citation type="submission" date="2021-09" db="EMBL/GenBank/DDBJ databases">
        <authorList>
            <person name="Jia N."/>
            <person name="Wang J."/>
            <person name="Shi W."/>
            <person name="Du L."/>
            <person name="Sun Y."/>
            <person name="Zhan W."/>
            <person name="Jiang J."/>
            <person name="Wang Q."/>
            <person name="Zhang B."/>
            <person name="Ji P."/>
            <person name="Sakyi L.B."/>
            <person name="Cui X."/>
            <person name="Yuan T."/>
            <person name="Jiang B."/>
            <person name="Yang W."/>
            <person name="Lam T.T.-Y."/>
            <person name="Chang Q."/>
            <person name="Ding S."/>
            <person name="Wang X."/>
            <person name="Zhu J."/>
            <person name="Ruan X."/>
            <person name="Zhao L."/>
            <person name="Wei J."/>
            <person name="Que T."/>
            <person name="Du C."/>
            <person name="Cheng J."/>
            <person name="Dai P."/>
            <person name="Han X."/>
            <person name="Huang E."/>
            <person name="Gao Y."/>
            <person name="Liu J."/>
            <person name="Shao H."/>
            <person name="Ye R."/>
            <person name="Li L."/>
            <person name="Wei W."/>
            <person name="Wang X."/>
            <person name="Wang C."/>
            <person name="Huo Q."/>
            <person name="Li W."/>
            <person name="Guo W."/>
            <person name="Chen H."/>
            <person name="Chen S."/>
            <person name="Zhou L."/>
            <person name="Zhou L."/>
            <person name="Ni X."/>
            <person name="Tian J."/>
            <person name="Zhou Y."/>
            <person name="Sheng Y."/>
            <person name="Liu T."/>
            <person name="Pan Y."/>
            <person name="Xia L."/>
            <person name="Li J."/>
            <person name="Zhao F."/>
            <person name="Cao W."/>
        </authorList>
    </citation>
    <scope>NUCLEOTIDE SEQUENCE</scope>
    <source>
        <strain evidence="2">Rmic-2018</strain>
        <tissue evidence="2">Larvae</tissue>
    </source>
</reference>
<dbReference type="EMBL" id="JABSTU010000002">
    <property type="protein sequence ID" value="KAH8036490.1"/>
    <property type="molecule type" value="Genomic_DNA"/>
</dbReference>
<feature type="compositionally biased region" description="Polar residues" evidence="1">
    <location>
        <begin position="145"/>
        <end position="154"/>
    </location>
</feature>
<accession>A0A9J6EQ28</accession>
<evidence type="ECO:0000313" key="2">
    <source>
        <dbReference type="EMBL" id="KAH8036490.1"/>
    </source>
</evidence>
<organism evidence="2 3">
    <name type="scientific">Rhipicephalus microplus</name>
    <name type="common">Cattle tick</name>
    <name type="synonym">Boophilus microplus</name>
    <dbReference type="NCBI Taxonomy" id="6941"/>
    <lineage>
        <taxon>Eukaryota</taxon>
        <taxon>Metazoa</taxon>
        <taxon>Ecdysozoa</taxon>
        <taxon>Arthropoda</taxon>
        <taxon>Chelicerata</taxon>
        <taxon>Arachnida</taxon>
        <taxon>Acari</taxon>
        <taxon>Parasitiformes</taxon>
        <taxon>Ixodida</taxon>
        <taxon>Ixodoidea</taxon>
        <taxon>Ixodidae</taxon>
        <taxon>Rhipicephalinae</taxon>
        <taxon>Rhipicephalus</taxon>
        <taxon>Boophilus</taxon>
    </lineage>
</organism>
<feature type="region of interest" description="Disordered" evidence="1">
    <location>
        <begin position="138"/>
        <end position="185"/>
    </location>
</feature>
<dbReference type="AlphaFoldDB" id="A0A9J6EQ28"/>